<gene>
    <name evidence="3" type="ORF">BCR42DRAFT_405326</name>
</gene>
<dbReference type="EMBL" id="MCGE01000004">
    <property type="protein sequence ID" value="ORZ22017.1"/>
    <property type="molecule type" value="Genomic_DNA"/>
</dbReference>
<protein>
    <submittedName>
        <fullName evidence="3">Uncharacterized protein</fullName>
    </submittedName>
</protein>
<keyword evidence="2" id="KW-0732">Signal</keyword>
<proteinExistence type="predicted"/>
<accession>A0A1X2ITC1</accession>
<evidence type="ECO:0000313" key="4">
    <source>
        <dbReference type="Proteomes" id="UP000193560"/>
    </source>
</evidence>
<comment type="caution">
    <text evidence="3">The sequence shown here is derived from an EMBL/GenBank/DDBJ whole genome shotgun (WGS) entry which is preliminary data.</text>
</comment>
<keyword evidence="4" id="KW-1185">Reference proteome</keyword>
<evidence type="ECO:0000256" key="1">
    <source>
        <dbReference type="SAM" id="MobiDB-lite"/>
    </source>
</evidence>
<name>A0A1X2ITC1_9FUNG</name>
<feature type="compositionally biased region" description="Basic and acidic residues" evidence="1">
    <location>
        <begin position="199"/>
        <end position="217"/>
    </location>
</feature>
<organism evidence="3 4">
    <name type="scientific">Absidia repens</name>
    <dbReference type="NCBI Taxonomy" id="90262"/>
    <lineage>
        <taxon>Eukaryota</taxon>
        <taxon>Fungi</taxon>
        <taxon>Fungi incertae sedis</taxon>
        <taxon>Mucoromycota</taxon>
        <taxon>Mucoromycotina</taxon>
        <taxon>Mucoromycetes</taxon>
        <taxon>Mucorales</taxon>
        <taxon>Cunninghamellaceae</taxon>
        <taxon>Absidia</taxon>
    </lineage>
</organism>
<feature type="signal peptide" evidence="2">
    <location>
        <begin position="1"/>
        <end position="25"/>
    </location>
</feature>
<reference evidence="3 4" key="1">
    <citation type="submission" date="2016-07" db="EMBL/GenBank/DDBJ databases">
        <title>Pervasive Adenine N6-methylation of Active Genes in Fungi.</title>
        <authorList>
            <consortium name="DOE Joint Genome Institute"/>
            <person name="Mondo S.J."/>
            <person name="Dannebaum R.O."/>
            <person name="Kuo R.C."/>
            <person name="Labutti K."/>
            <person name="Haridas S."/>
            <person name="Kuo A."/>
            <person name="Salamov A."/>
            <person name="Ahrendt S.R."/>
            <person name="Lipzen A."/>
            <person name="Sullivan W."/>
            <person name="Andreopoulos W.B."/>
            <person name="Clum A."/>
            <person name="Lindquist E."/>
            <person name="Daum C."/>
            <person name="Ramamoorthy G.K."/>
            <person name="Gryganskyi A."/>
            <person name="Culley D."/>
            <person name="Magnuson J.K."/>
            <person name="James T.Y."/>
            <person name="O'Malley M.A."/>
            <person name="Stajich J.E."/>
            <person name="Spatafora J.W."/>
            <person name="Visel A."/>
            <person name="Grigoriev I.V."/>
        </authorList>
    </citation>
    <scope>NUCLEOTIDE SEQUENCE [LARGE SCALE GENOMIC DNA]</scope>
    <source>
        <strain evidence="3 4">NRRL 1336</strain>
    </source>
</reference>
<feature type="region of interest" description="Disordered" evidence="1">
    <location>
        <begin position="148"/>
        <end position="266"/>
    </location>
</feature>
<evidence type="ECO:0000313" key="3">
    <source>
        <dbReference type="EMBL" id="ORZ22017.1"/>
    </source>
</evidence>
<dbReference type="Proteomes" id="UP000193560">
    <property type="component" value="Unassembled WGS sequence"/>
</dbReference>
<feature type="compositionally biased region" description="Basic residues" evidence="1">
    <location>
        <begin position="332"/>
        <end position="341"/>
    </location>
</feature>
<feature type="compositionally biased region" description="Basic and acidic residues" evidence="1">
    <location>
        <begin position="165"/>
        <end position="190"/>
    </location>
</feature>
<sequence length="341" mass="37580">MMIQKSIVTVLLISTWLQSLSLVSALDSGVPAGSDNGFDGVGKLPFQGSQKAEVPQGKTSVSFLNLRRRAGFGLHGLVDGQSLTSKDADSNTGNLLGDIANLRRRGMLAGELLGGDVSSDGAGKAGESGTSVSLISGLRRRASRISEQNGLLGSIDQDDDNNDDETTRASDKNKKSSNERPDSENDKEIQNTDDDNDSNSDKKSKTNKDNTDYKNVNDSEGTDDDTDSSDNNNQQLERRSGATPSRSPRMERARRHHARNNDEDRHIMEDYENLMKEQQERQKQIQEENNELLQKYGDVQQYQPFTGQQYQSNPQFEQGKKSGGSRISLFSLRRRMANGGT</sequence>
<dbReference type="AlphaFoldDB" id="A0A1X2ITC1"/>
<feature type="chain" id="PRO_5010853017" evidence="2">
    <location>
        <begin position="26"/>
        <end position="341"/>
    </location>
</feature>
<evidence type="ECO:0000256" key="2">
    <source>
        <dbReference type="SAM" id="SignalP"/>
    </source>
</evidence>
<feature type="region of interest" description="Disordered" evidence="1">
    <location>
        <begin position="310"/>
        <end position="341"/>
    </location>
</feature>